<evidence type="ECO:0000259" key="4">
    <source>
        <dbReference type="Pfam" id="PF13243"/>
    </source>
</evidence>
<proteinExistence type="inferred from homology"/>
<dbReference type="PANTHER" id="PTHR11764">
    <property type="entry name" value="TERPENE CYCLASE/MUTASE FAMILY MEMBER"/>
    <property type="match status" value="1"/>
</dbReference>
<dbReference type="InterPro" id="IPR018333">
    <property type="entry name" value="Squalene_cyclase"/>
</dbReference>
<sequence length="101" mass="11287">MPDGSWYGNWGVCFTYGTWFALRGLAAASKTYHNCLAVRKVVDFLLKLQLDDSGWGESYLSCSDKKYTPLEGNQSNLIQTGWTLMGLIHSGQAERDPTPLH</sequence>
<keyword evidence="6" id="KW-1185">Reference proteome</keyword>
<evidence type="ECO:0000256" key="2">
    <source>
        <dbReference type="ARBA" id="ARBA00022737"/>
    </source>
</evidence>
<dbReference type="PROSITE" id="PS01074">
    <property type="entry name" value="TERPENE_SYNTHASES"/>
    <property type="match status" value="1"/>
</dbReference>
<keyword evidence="2" id="KW-0677">Repeat</keyword>
<gene>
    <name evidence="5" type="ORF">VitviT2T_014435</name>
</gene>
<dbReference type="Pfam" id="PF13243">
    <property type="entry name" value="SQHop_cyclase_C"/>
    <property type="match status" value="1"/>
</dbReference>
<dbReference type="PANTHER" id="PTHR11764:SF58">
    <property type="entry name" value="BETA-AMYRIN SYNTHASE-RELATED"/>
    <property type="match status" value="1"/>
</dbReference>
<evidence type="ECO:0000313" key="5">
    <source>
        <dbReference type="EMBL" id="WJZ95684.1"/>
    </source>
</evidence>
<keyword evidence="3" id="KW-0413">Isomerase</keyword>
<evidence type="ECO:0000313" key="6">
    <source>
        <dbReference type="Proteomes" id="UP001227230"/>
    </source>
</evidence>
<organism evidence="5 6">
    <name type="scientific">Vitis vinifera</name>
    <name type="common">Grape</name>
    <dbReference type="NCBI Taxonomy" id="29760"/>
    <lineage>
        <taxon>Eukaryota</taxon>
        <taxon>Viridiplantae</taxon>
        <taxon>Streptophyta</taxon>
        <taxon>Embryophyta</taxon>
        <taxon>Tracheophyta</taxon>
        <taxon>Spermatophyta</taxon>
        <taxon>Magnoliopsida</taxon>
        <taxon>eudicotyledons</taxon>
        <taxon>Gunneridae</taxon>
        <taxon>Pentapetalae</taxon>
        <taxon>rosids</taxon>
        <taxon>Vitales</taxon>
        <taxon>Vitaceae</taxon>
        <taxon>Viteae</taxon>
        <taxon>Vitis</taxon>
    </lineage>
</organism>
<evidence type="ECO:0000256" key="1">
    <source>
        <dbReference type="ARBA" id="ARBA00009755"/>
    </source>
</evidence>
<dbReference type="InterPro" id="IPR032696">
    <property type="entry name" value="SQ_cyclase_C"/>
</dbReference>
<dbReference type="EMBL" id="CP126656">
    <property type="protein sequence ID" value="WJZ95684.1"/>
    <property type="molecule type" value="Genomic_DNA"/>
</dbReference>
<dbReference type="InterPro" id="IPR002365">
    <property type="entry name" value="Terpene_synthase_CS"/>
</dbReference>
<dbReference type="Proteomes" id="UP001227230">
    <property type="component" value="Chromosome 9"/>
</dbReference>
<protein>
    <recommendedName>
        <fullName evidence="4">Squalene cyclase C-terminal domain-containing protein</fullName>
    </recommendedName>
</protein>
<name>A0ABY9CKT0_VITVI</name>
<reference evidence="5 6" key="1">
    <citation type="journal article" date="2023" name="Hortic Res">
        <title>The complete reference genome for grapevine (Vitis vinifera L.) genetics and breeding.</title>
        <authorList>
            <person name="Shi X."/>
            <person name="Cao S."/>
            <person name="Wang X."/>
            <person name="Huang S."/>
            <person name="Wang Y."/>
            <person name="Liu Z."/>
            <person name="Liu W."/>
            <person name="Leng X."/>
            <person name="Peng Y."/>
            <person name="Wang N."/>
            <person name="Wang Y."/>
            <person name="Ma Z."/>
            <person name="Xu X."/>
            <person name="Zhang F."/>
            <person name="Xue H."/>
            <person name="Zhong H."/>
            <person name="Wang Y."/>
            <person name="Zhang K."/>
            <person name="Velt A."/>
            <person name="Avia K."/>
            <person name="Holtgrawe D."/>
            <person name="Grimplet J."/>
            <person name="Matus J.T."/>
            <person name="Ware D."/>
            <person name="Wu X."/>
            <person name="Wang H."/>
            <person name="Liu C."/>
            <person name="Fang Y."/>
            <person name="Rustenholz C."/>
            <person name="Cheng Z."/>
            <person name="Xiao H."/>
            <person name="Zhou Y."/>
        </authorList>
    </citation>
    <scope>NUCLEOTIDE SEQUENCE [LARGE SCALE GENOMIC DNA]</scope>
    <source>
        <strain evidence="6">cv. Pinot noir / PN40024</strain>
        <tissue evidence="5">Leaf</tissue>
    </source>
</reference>
<evidence type="ECO:0000256" key="3">
    <source>
        <dbReference type="ARBA" id="ARBA00023235"/>
    </source>
</evidence>
<comment type="similarity">
    <text evidence="1">Belongs to the terpene cyclase/mutase family.</text>
</comment>
<accession>A0ABY9CKT0</accession>
<dbReference type="InterPro" id="IPR008930">
    <property type="entry name" value="Terpenoid_cyclase/PrenylTrfase"/>
</dbReference>
<dbReference type="SUPFAM" id="SSF48239">
    <property type="entry name" value="Terpenoid cyclases/Protein prenyltransferases"/>
    <property type="match status" value="1"/>
</dbReference>
<dbReference type="Gene3D" id="1.50.10.20">
    <property type="match status" value="1"/>
</dbReference>
<feature type="domain" description="Squalene cyclase C-terminal" evidence="4">
    <location>
        <begin position="2"/>
        <end position="96"/>
    </location>
</feature>